<dbReference type="Proteomes" id="UP000184387">
    <property type="component" value="Unassembled WGS sequence"/>
</dbReference>
<keyword evidence="2" id="KW-1185">Reference proteome</keyword>
<dbReference type="RefSeq" id="WP_073136139.1">
    <property type="nucleotide sequence ID" value="NZ_FQZF01000017.1"/>
</dbReference>
<proteinExistence type="predicted"/>
<evidence type="ECO:0000313" key="2">
    <source>
        <dbReference type="Proteomes" id="UP000184387"/>
    </source>
</evidence>
<dbReference type="InterPro" id="IPR014917">
    <property type="entry name" value="DUF1800"/>
</dbReference>
<dbReference type="Pfam" id="PF08811">
    <property type="entry name" value="DUF1800"/>
    <property type="match status" value="1"/>
</dbReference>
<dbReference type="EMBL" id="FQZF01000017">
    <property type="protein sequence ID" value="SHJ63750.1"/>
    <property type="molecule type" value="Genomic_DNA"/>
</dbReference>
<organism evidence="1 2">
    <name type="scientific">Muricoccus roseus</name>
    <dbReference type="NCBI Taxonomy" id="198092"/>
    <lineage>
        <taxon>Bacteria</taxon>
        <taxon>Pseudomonadati</taxon>
        <taxon>Pseudomonadota</taxon>
        <taxon>Alphaproteobacteria</taxon>
        <taxon>Acetobacterales</taxon>
        <taxon>Roseomonadaceae</taxon>
        <taxon>Muricoccus</taxon>
    </lineage>
</organism>
<sequence>MISAGHIAAVRFGLGPRPDQPPVAGGPEEARAALLAQLAAPPDQAMPPRDWEQEPSVADGLAIQQLDTRNPLPPGTPNRRVAFYTAEAEAYFARLIGTPTPFRERLVAFWANHFTVSRREGAVFVLAGDYLRSAIRPHVTGPFAGLLKAAIRHPAMLLYLNQNSSVGPDSAFGRRSRRGLNENLGREILELHTLSPEAGYSQEDVTEFSRLLTGLGVEQARDPRGTVFRAANHQPGEKTVLGKTFPPGEDSIDAALEWLASHPATHRHLARKLARHFVADDPPPEAVERLHGVLRDTGGDLGAVSRELVSIPEAWDPPLGKLRAPFDLVLAAFRAMGAGPERAEMAVNSLNPLGQPLWSPIGPNGWPDRAADWIHAEGMMLRIDRMHMISGVFSRRDAREALDLTLGPLASEPTRLAVMRAASNREALTLLLGSPEFQRR</sequence>
<dbReference type="STRING" id="198092.SAMN02745194_03018"/>
<dbReference type="OrthoDB" id="9772295at2"/>
<reference evidence="1 2" key="1">
    <citation type="submission" date="2016-11" db="EMBL/GenBank/DDBJ databases">
        <authorList>
            <person name="Jaros S."/>
            <person name="Januszkiewicz K."/>
            <person name="Wedrychowicz H."/>
        </authorList>
    </citation>
    <scope>NUCLEOTIDE SEQUENCE [LARGE SCALE GENOMIC DNA]</scope>
    <source>
        <strain evidence="1 2">DSM 14916</strain>
    </source>
</reference>
<gene>
    <name evidence="1" type="ORF">SAMN02745194_03018</name>
</gene>
<dbReference type="AlphaFoldDB" id="A0A1M6KXT6"/>
<accession>A0A1M6KXT6</accession>
<evidence type="ECO:0000313" key="1">
    <source>
        <dbReference type="EMBL" id="SHJ63750.1"/>
    </source>
</evidence>
<protein>
    <submittedName>
        <fullName evidence="1">Uncharacterized conserved protein, DUF1800 family</fullName>
    </submittedName>
</protein>
<name>A0A1M6KXT6_9PROT</name>